<comment type="similarity">
    <text evidence="1">Belongs to the ice-binding protein family.</text>
</comment>
<feature type="signal peptide" evidence="4">
    <location>
        <begin position="1"/>
        <end position="18"/>
    </location>
</feature>
<dbReference type="OrthoDB" id="10264374at2759"/>
<dbReference type="Pfam" id="PF11999">
    <property type="entry name" value="Ice_binding"/>
    <property type="match status" value="1"/>
</dbReference>
<protein>
    <recommendedName>
        <fullName evidence="7">Ice-binding protein</fullName>
    </recommendedName>
</protein>
<organism evidence="5 6">
    <name type="scientific">Lachnellula cervina</name>
    <dbReference type="NCBI Taxonomy" id="1316786"/>
    <lineage>
        <taxon>Eukaryota</taxon>
        <taxon>Fungi</taxon>
        <taxon>Dikarya</taxon>
        <taxon>Ascomycota</taxon>
        <taxon>Pezizomycotina</taxon>
        <taxon>Leotiomycetes</taxon>
        <taxon>Helotiales</taxon>
        <taxon>Lachnaceae</taxon>
        <taxon>Lachnellula</taxon>
    </lineage>
</organism>
<dbReference type="EMBL" id="QGMG01000748">
    <property type="protein sequence ID" value="TVY51734.1"/>
    <property type="molecule type" value="Genomic_DNA"/>
</dbReference>
<dbReference type="Proteomes" id="UP000481288">
    <property type="component" value="Unassembled WGS sequence"/>
</dbReference>
<reference evidence="5 6" key="1">
    <citation type="submission" date="2018-05" db="EMBL/GenBank/DDBJ databases">
        <title>Whole genome sequencing for identification of molecular markers to develop diagnostic detection tools for the regulated plant pathogen Lachnellula willkommii.</title>
        <authorList>
            <person name="Giroux E."/>
            <person name="Bilodeau G."/>
        </authorList>
    </citation>
    <scope>NUCLEOTIDE SEQUENCE [LARGE SCALE GENOMIC DNA]</scope>
    <source>
        <strain evidence="5 6">CBS 625.97</strain>
    </source>
</reference>
<dbReference type="InterPro" id="IPR021884">
    <property type="entry name" value="Ice-bd_prot"/>
</dbReference>
<evidence type="ECO:0008006" key="7">
    <source>
        <dbReference type="Google" id="ProtNLM"/>
    </source>
</evidence>
<feature type="chain" id="PRO_5028918480" description="Ice-binding protein" evidence="4">
    <location>
        <begin position="19"/>
        <end position="300"/>
    </location>
</feature>
<feature type="non-terminal residue" evidence="5">
    <location>
        <position position="300"/>
    </location>
</feature>
<name>A0A7D8UP42_9HELO</name>
<evidence type="ECO:0000256" key="3">
    <source>
        <dbReference type="SAM" id="MobiDB-lite"/>
    </source>
</evidence>
<sequence>MRGFSFLTVAVPLSFTFAQATISLGAASTFGALSRTSITNIGPTDIVGDIGTIAAFITGFPPGTYTGSRYLVSQALDAFAAAEAAYEAVAALTGAITLSGNLGGRVLSPGVYNFPSSAQLTGVLVLAGTGNCNDAWYFQVGSTLTTGVGSSVVITGGASGNVFWKVGASANVGIGSDFIGNILAQVSVTLNAEASIEGGVFALGASTTLNNNFIQPMAICASVSSSTQSSTSSGATSSMSSSPSSSPSSSSTSLAAPSSSSSPISTTTSSSSSSTLSVATSSTSSQGSSQIASTSSSTSS</sequence>
<evidence type="ECO:0000256" key="1">
    <source>
        <dbReference type="ARBA" id="ARBA00005445"/>
    </source>
</evidence>
<proteinExistence type="inferred from homology"/>
<gene>
    <name evidence="5" type="ORF">LCER1_G008281</name>
</gene>
<keyword evidence="2 4" id="KW-0732">Signal</keyword>
<comment type="caution">
    <text evidence="5">The sequence shown here is derived from an EMBL/GenBank/DDBJ whole genome shotgun (WGS) entry which is preliminary data.</text>
</comment>
<evidence type="ECO:0000313" key="6">
    <source>
        <dbReference type="Proteomes" id="UP000481288"/>
    </source>
</evidence>
<accession>A0A7D8UP42</accession>
<feature type="region of interest" description="Disordered" evidence="3">
    <location>
        <begin position="231"/>
        <end position="300"/>
    </location>
</feature>
<dbReference type="AlphaFoldDB" id="A0A7D8UP42"/>
<evidence type="ECO:0000256" key="4">
    <source>
        <dbReference type="SAM" id="SignalP"/>
    </source>
</evidence>
<evidence type="ECO:0000313" key="5">
    <source>
        <dbReference type="EMBL" id="TVY51734.1"/>
    </source>
</evidence>
<keyword evidence="6" id="KW-1185">Reference proteome</keyword>
<evidence type="ECO:0000256" key="2">
    <source>
        <dbReference type="ARBA" id="ARBA00022729"/>
    </source>
</evidence>